<dbReference type="InParanoid" id="A0A7J7CEE6"/>
<feature type="region of interest" description="Disordered" evidence="1">
    <location>
        <begin position="516"/>
        <end position="541"/>
    </location>
</feature>
<evidence type="ECO:0000313" key="3">
    <source>
        <dbReference type="Proteomes" id="UP000593562"/>
    </source>
</evidence>
<dbReference type="Proteomes" id="UP000593562">
    <property type="component" value="Unassembled WGS sequence"/>
</dbReference>
<proteinExistence type="predicted"/>
<accession>A0A7J7CEE6</accession>
<evidence type="ECO:0000313" key="2">
    <source>
        <dbReference type="EMBL" id="KAF5732460.1"/>
    </source>
</evidence>
<gene>
    <name evidence="2" type="ORF">HS088_TW18G01155</name>
</gene>
<dbReference type="PANTHER" id="PTHR34361">
    <property type="entry name" value="OS08G0157800 PROTEIN"/>
    <property type="match status" value="1"/>
</dbReference>
<dbReference type="PANTHER" id="PTHR34361:SF2">
    <property type="entry name" value="OS08G0157800 PROTEIN"/>
    <property type="match status" value="1"/>
</dbReference>
<feature type="region of interest" description="Disordered" evidence="1">
    <location>
        <begin position="30"/>
        <end position="50"/>
    </location>
</feature>
<dbReference type="EMBL" id="JAAARO010000018">
    <property type="protein sequence ID" value="KAF5732460.1"/>
    <property type="molecule type" value="Genomic_DNA"/>
</dbReference>
<protein>
    <submittedName>
        <fullName evidence="2">Uncharacterized protein</fullName>
    </submittedName>
</protein>
<reference evidence="2 3" key="1">
    <citation type="journal article" date="2020" name="Nat. Commun.">
        <title>Genome of Tripterygium wilfordii and identification of cytochrome P450 involved in triptolide biosynthesis.</title>
        <authorList>
            <person name="Tu L."/>
            <person name="Su P."/>
            <person name="Zhang Z."/>
            <person name="Gao L."/>
            <person name="Wang J."/>
            <person name="Hu T."/>
            <person name="Zhou J."/>
            <person name="Zhang Y."/>
            <person name="Zhao Y."/>
            <person name="Liu Y."/>
            <person name="Song Y."/>
            <person name="Tong Y."/>
            <person name="Lu Y."/>
            <person name="Yang J."/>
            <person name="Xu C."/>
            <person name="Jia M."/>
            <person name="Peters R.J."/>
            <person name="Huang L."/>
            <person name="Gao W."/>
        </authorList>
    </citation>
    <scope>NUCLEOTIDE SEQUENCE [LARGE SCALE GENOMIC DNA]</scope>
    <source>
        <strain evidence="3">cv. XIE 37</strain>
        <tissue evidence="2">Leaf</tissue>
    </source>
</reference>
<dbReference type="AlphaFoldDB" id="A0A7J7CEE6"/>
<comment type="caution">
    <text evidence="2">The sequence shown here is derived from an EMBL/GenBank/DDBJ whole genome shotgun (WGS) entry which is preliminary data.</text>
</comment>
<sequence>MGLGSYGGGGFPPSSSSNLSALAPSFTVDQFLPKPNSGPPLDLTRSPSTSPVYPSMHDWVASHYTPYSRSDPFTNPSSPFDSTPSSDPYAYPGTQVYDLSSAYAHSLYPASPGALLFNKGSTIPSEAKPHYPSYVPPETHNYSPFVSHHLHIYDLPSASSVGNMNGHDHCAQSLPNTKFMQVPFPDGSWEGLVDLNQGEPGRLTGRISKEMNSSGSSFYKNHTKQVVHASEGEISCQFAHLSNIHGAAKEKQIESASREQSDDKSFLGKQPLFMPLDHSAESVSGSTLLLPENYPQAPSLAVNSWSYRMRNADSFTEFMGQHGTHLNDDTSVVKSSTGLNVRPSCIDSYSIAHIPGSSKNVNIGAAHTEVANSDPSIVKEPCPFVKPEGKVHNNAQPLWSYLKQNNQSYAETSSAKELKSSNYSDLQEDFFHSYIAKSGVLKFNICKNGSDMTVDDSKSINTAAAHSSSEILDPYNPVVDLPCWKEASLSSFSLLDTSEAMSKECKEEIGTCKGSDLQGPKRLPPSADDAANAFSHRSTKRSVCHVNENPRNRLAYSLKRHSDVSLLFTENGIADTMKDNYNSNHAKPSCAHTHPCFEDTSEPRKEFLPCSKSVDDSDYVSSHLMQHVPGEIKLTSGIHAPADVANDEILVGYAREDNGSSHVALHASENVSCSTSPVANAPSELNLSRLCDEESYKELYVQTLVNSMVNFSELLLLHCSIDACHLREQHHKALKTVMNNLGKCIPKNAQHMESTGESMVTEQATSKFFGELPEFQKGISAERPMVLEATATDFLSQLDPQLIQKEEKCYFVPNKKKEKHSDFVSVRGDADVANHVNMTQAIKKVLSECFHEKEGKDEQVLLYKNLWLEAEASLCSLNCISRFNRIKTEVEKCNFLESKENACTEKLPNYQVYLDPATVNTSAPQAQDGPTMNRSPVISTSSHTDDVMARFFILKSRNGHSDSMKIPDEIESSFQDSPHLNIVDKLASEVKDDTSNTADDILARFRVIKSHVEQSNSMNITVAEKLASSIVSPGLNEFENFGLDVKDSLSSAISIQGYPIPSQTSHEDDVEVSVMSRFDLLKCRVDNSSSMDMENVIRHWPFIKDMSDLEIEAVLQDDATNFTKDTSTSKGFSLQVKDDHVIQPSSTSELGDQLPAGWYDGCSSDWELVLQE</sequence>
<evidence type="ECO:0000256" key="1">
    <source>
        <dbReference type="SAM" id="MobiDB-lite"/>
    </source>
</evidence>
<keyword evidence="3" id="KW-1185">Reference proteome</keyword>
<organism evidence="2 3">
    <name type="scientific">Tripterygium wilfordii</name>
    <name type="common">Thunder God vine</name>
    <dbReference type="NCBI Taxonomy" id="458696"/>
    <lineage>
        <taxon>Eukaryota</taxon>
        <taxon>Viridiplantae</taxon>
        <taxon>Streptophyta</taxon>
        <taxon>Embryophyta</taxon>
        <taxon>Tracheophyta</taxon>
        <taxon>Spermatophyta</taxon>
        <taxon>Magnoliopsida</taxon>
        <taxon>eudicotyledons</taxon>
        <taxon>Gunneridae</taxon>
        <taxon>Pentapetalae</taxon>
        <taxon>rosids</taxon>
        <taxon>fabids</taxon>
        <taxon>Celastrales</taxon>
        <taxon>Celastraceae</taxon>
        <taxon>Tripterygium</taxon>
    </lineage>
</organism>
<name>A0A7J7CEE6_TRIWF</name>